<comment type="caution">
    <text evidence="2">The sequence shown here is derived from an EMBL/GenBank/DDBJ whole genome shotgun (WGS) entry which is preliminary data.</text>
</comment>
<feature type="compositionally biased region" description="Polar residues" evidence="1">
    <location>
        <begin position="1"/>
        <end position="15"/>
    </location>
</feature>
<evidence type="ECO:0000313" key="2">
    <source>
        <dbReference type="EMBL" id="CAI9586737.1"/>
    </source>
</evidence>
<organism evidence="2 3">
    <name type="scientific">Staurois parvus</name>
    <dbReference type="NCBI Taxonomy" id="386267"/>
    <lineage>
        <taxon>Eukaryota</taxon>
        <taxon>Metazoa</taxon>
        <taxon>Chordata</taxon>
        <taxon>Craniata</taxon>
        <taxon>Vertebrata</taxon>
        <taxon>Euteleostomi</taxon>
        <taxon>Amphibia</taxon>
        <taxon>Batrachia</taxon>
        <taxon>Anura</taxon>
        <taxon>Neobatrachia</taxon>
        <taxon>Ranoidea</taxon>
        <taxon>Ranidae</taxon>
        <taxon>Staurois</taxon>
    </lineage>
</organism>
<protein>
    <submittedName>
        <fullName evidence="2">Uncharacterized protein</fullName>
    </submittedName>
</protein>
<proteinExistence type="predicted"/>
<sequence length="36" mass="3634">MAGPSSNDCQDATANNPPPASVRTRGGLTTHGAPRQ</sequence>
<dbReference type="Proteomes" id="UP001162483">
    <property type="component" value="Unassembled WGS sequence"/>
</dbReference>
<feature type="region of interest" description="Disordered" evidence="1">
    <location>
        <begin position="1"/>
        <end position="36"/>
    </location>
</feature>
<evidence type="ECO:0000313" key="3">
    <source>
        <dbReference type="Proteomes" id="UP001162483"/>
    </source>
</evidence>
<gene>
    <name evidence="2" type="ORF">SPARVUS_LOCUS10432884</name>
</gene>
<evidence type="ECO:0000256" key="1">
    <source>
        <dbReference type="SAM" id="MobiDB-lite"/>
    </source>
</evidence>
<name>A0ABN9EPU9_9NEOB</name>
<dbReference type="EMBL" id="CATNWA010015777">
    <property type="protein sequence ID" value="CAI9586737.1"/>
    <property type="molecule type" value="Genomic_DNA"/>
</dbReference>
<accession>A0ABN9EPU9</accession>
<reference evidence="2" key="1">
    <citation type="submission" date="2023-05" db="EMBL/GenBank/DDBJ databases">
        <authorList>
            <person name="Stuckert A."/>
        </authorList>
    </citation>
    <scope>NUCLEOTIDE SEQUENCE</scope>
</reference>
<keyword evidence="3" id="KW-1185">Reference proteome</keyword>